<organism evidence="2 3">
    <name type="scientific">Liquidambar formosana</name>
    <name type="common">Formosan gum</name>
    <dbReference type="NCBI Taxonomy" id="63359"/>
    <lineage>
        <taxon>Eukaryota</taxon>
        <taxon>Viridiplantae</taxon>
        <taxon>Streptophyta</taxon>
        <taxon>Embryophyta</taxon>
        <taxon>Tracheophyta</taxon>
        <taxon>Spermatophyta</taxon>
        <taxon>Magnoliopsida</taxon>
        <taxon>eudicotyledons</taxon>
        <taxon>Gunneridae</taxon>
        <taxon>Pentapetalae</taxon>
        <taxon>Saxifragales</taxon>
        <taxon>Altingiaceae</taxon>
        <taxon>Liquidambar</taxon>
    </lineage>
</organism>
<feature type="transmembrane region" description="Helical" evidence="1">
    <location>
        <begin position="16"/>
        <end position="38"/>
    </location>
</feature>
<proteinExistence type="predicted"/>
<comment type="caution">
    <text evidence="2">The sequence shown here is derived from an EMBL/GenBank/DDBJ whole genome shotgun (WGS) entry which is preliminary data.</text>
</comment>
<evidence type="ECO:0000313" key="3">
    <source>
        <dbReference type="Proteomes" id="UP001415857"/>
    </source>
</evidence>
<dbReference type="EMBL" id="JBBPBK010000404">
    <property type="protein sequence ID" value="KAK9265386.1"/>
    <property type="molecule type" value="Genomic_DNA"/>
</dbReference>
<dbReference type="AlphaFoldDB" id="A0AAP0N4R2"/>
<gene>
    <name evidence="2" type="ORF">L1049_007348</name>
</gene>
<keyword evidence="1" id="KW-0812">Transmembrane</keyword>
<reference evidence="2 3" key="1">
    <citation type="journal article" date="2024" name="Plant J.">
        <title>Genome sequences and population genomics reveal climatic adaptation and genomic divergence between two closely related sweetgum species.</title>
        <authorList>
            <person name="Xu W.Q."/>
            <person name="Ren C.Q."/>
            <person name="Zhang X.Y."/>
            <person name="Comes H.P."/>
            <person name="Liu X.H."/>
            <person name="Li Y.G."/>
            <person name="Kettle C.J."/>
            <person name="Jalonen R."/>
            <person name="Gaisberger H."/>
            <person name="Ma Y.Z."/>
            <person name="Qiu Y.X."/>
        </authorList>
    </citation>
    <scope>NUCLEOTIDE SEQUENCE [LARGE SCALE GENOMIC DNA]</scope>
    <source>
        <strain evidence="2">Hangzhou</strain>
    </source>
</reference>
<protein>
    <submittedName>
        <fullName evidence="2">Uncharacterized protein</fullName>
    </submittedName>
</protein>
<feature type="transmembrane region" description="Helical" evidence="1">
    <location>
        <begin position="75"/>
        <end position="97"/>
    </location>
</feature>
<keyword evidence="1" id="KW-0472">Membrane</keyword>
<evidence type="ECO:0000256" key="1">
    <source>
        <dbReference type="SAM" id="Phobius"/>
    </source>
</evidence>
<sequence>MIKSKVGKGKFSSQKIIAIVVPIAVSVVLFFALCYCFLRWEAKKKYKAIIIQEDPGWILGSMEILLPQEPTLPNILFVVTSALLMILQIISQNYYFILLKIHPLNHNEEDLTPTSSTPHMH</sequence>
<keyword evidence="1" id="KW-1133">Transmembrane helix</keyword>
<accession>A0AAP0N4R2</accession>
<keyword evidence="3" id="KW-1185">Reference proteome</keyword>
<dbReference type="Proteomes" id="UP001415857">
    <property type="component" value="Unassembled WGS sequence"/>
</dbReference>
<name>A0AAP0N4R2_LIQFO</name>
<evidence type="ECO:0000313" key="2">
    <source>
        <dbReference type="EMBL" id="KAK9265386.1"/>
    </source>
</evidence>